<accession>Q23D97</accession>
<name>Q23D97_TETTS</name>
<gene>
    <name evidence="2" type="ORF">TTHERM_00048930</name>
</gene>
<proteinExistence type="predicted"/>
<feature type="compositionally biased region" description="Acidic residues" evidence="1">
    <location>
        <begin position="201"/>
        <end position="237"/>
    </location>
</feature>
<dbReference type="RefSeq" id="XP_001014789.1">
    <property type="nucleotide sequence ID" value="XM_001014789.1"/>
</dbReference>
<dbReference type="AlphaFoldDB" id="Q23D97"/>
<dbReference type="Proteomes" id="UP000009168">
    <property type="component" value="Unassembled WGS sequence"/>
</dbReference>
<organism evidence="2 3">
    <name type="scientific">Tetrahymena thermophila (strain SB210)</name>
    <dbReference type="NCBI Taxonomy" id="312017"/>
    <lineage>
        <taxon>Eukaryota</taxon>
        <taxon>Sar</taxon>
        <taxon>Alveolata</taxon>
        <taxon>Ciliophora</taxon>
        <taxon>Intramacronucleata</taxon>
        <taxon>Oligohymenophorea</taxon>
        <taxon>Hymenostomatida</taxon>
        <taxon>Tetrahymenina</taxon>
        <taxon>Tetrahymenidae</taxon>
        <taxon>Tetrahymena</taxon>
    </lineage>
</organism>
<dbReference type="KEGG" id="tet:TTHERM_00048930"/>
<dbReference type="InParanoid" id="Q23D97"/>
<dbReference type="EMBL" id="GG662712">
    <property type="protein sequence ID" value="EAR94484.1"/>
    <property type="molecule type" value="Genomic_DNA"/>
</dbReference>
<dbReference type="HOGENOM" id="CLU_1013668_0_0_1"/>
<dbReference type="GeneID" id="7839766"/>
<feature type="compositionally biased region" description="Low complexity" evidence="1">
    <location>
        <begin position="1"/>
        <end position="12"/>
    </location>
</feature>
<sequence>MEIESESSSCISFGQQTKPLNPQDYYSNHTVTFGEDMSKFKQYHTPFNTFLQQNNINVNNQLPQQNSTTNLSQSSTLNSSQQNNPFQTNGQSISGVNIFSQQNNNLGMNNQNQQQPQNGFNIFAQNNAQNQGVNIFASQQSMTSQSSSQSGINIFQNIPQQQQQQPQNPFQRNVPLNQLASNLFPQVEVNYQSLIQTVAEQNEEGDGEYDPTENDEDGDEQDFEEKEQKEGEDDDDNSSGTSCDDIDQSELNDCINQVDDKSFNLQEYLRMRDQL</sequence>
<evidence type="ECO:0000256" key="1">
    <source>
        <dbReference type="SAM" id="MobiDB-lite"/>
    </source>
</evidence>
<feature type="region of interest" description="Disordered" evidence="1">
    <location>
        <begin position="1"/>
        <end position="24"/>
    </location>
</feature>
<keyword evidence="3" id="KW-1185">Reference proteome</keyword>
<feature type="region of interest" description="Disordered" evidence="1">
    <location>
        <begin position="201"/>
        <end position="251"/>
    </location>
</feature>
<feature type="compositionally biased region" description="Polar residues" evidence="1">
    <location>
        <begin position="13"/>
        <end position="24"/>
    </location>
</feature>
<evidence type="ECO:0000313" key="2">
    <source>
        <dbReference type="EMBL" id="EAR94484.1"/>
    </source>
</evidence>
<feature type="region of interest" description="Disordered" evidence="1">
    <location>
        <begin position="60"/>
        <end position="92"/>
    </location>
</feature>
<protein>
    <submittedName>
        <fullName evidence="2">Uncharacterized protein</fullName>
    </submittedName>
</protein>
<feature type="compositionally biased region" description="Low complexity" evidence="1">
    <location>
        <begin position="60"/>
        <end position="84"/>
    </location>
</feature>
<reference evidence="3" key="1">
    <citation type="journal article" date="2006" name="PLoS Biol.">
        <title>Macronuclear genome sequence of the ciliate Tetrahymena thermophila, a model eukaryote.</title>
        <authorList>
            <person name="Eisen J.A."/>
            <person name="Coyne R.S."/>
            <person name="Wu M."/>
            <person name="Wu D."/>
            <person name="Thiagarajan M."/>
            <person name="Wortman J.R."/>
            <person name="Badger J.H."/>
            <person name="Ren Q."/>
            <person name="Amedeo P."/>
            <person name="Jones K.M."/>
            <person name="Tallon L.J."/>
            <person name="Delcher A.L."/>
            <person name="Salzberg S.L."/>
            <person name="Silva J.C."/>
            <person name="Haas B.J."/>
            <person name="Majoros W.H."/>
            <person name="Farzad M."/>
            <person name="Carlton J.M."/>
            <person name="Smith R.K. Jr."/>
            <person name="Garg J."/>
            <person name="Pearlman R.E."/>
            <person name="Karrer K.M."/>
            <person name="Sun L."/>
            <person name="Manning G."/>
            <person name="Elde N.C."/>
            <person name="Turkewitz A.P."/>
            <person name="Asai D.J."/>
            <person name="Wilkes D.E."/>
            <person name="Wang Y."/>
            <person name="Cai H."/>
            <person name="Collins K."/>
            <person name="Stewart B.A."/>
            <person name="Lee S.R."/>
            <person name="Wilamowska K."/>
            <person name="Weinberg Z."/>
            <person name="Ruzzo W.L."/>
            <person name="Wloga D."/>
            <person name="Gaertig J."/>
            <person name="Frankel J."/>
            <person name="Tsao C.-C."/>
            <person name="Gorovsky M.A."/>
            <person name="Keeling P.J."/>
            <person name="Waller R.F."/>
            <person name="Patron N.J."/>
            <person name="Cherry J.M."/>
            <person name="Stover N.A."/>
            <person name="Krieger C.J."/>
            <person name="del Toro C."/>
            <person name="Ryder H.F."/>
            <person name="Williamson S.C."/>
            <person name="Barbeau R.A."/>
            <person name="Hamilton E.P."/>
            <person name="Orias E."/>
        </authorList>
    </citation>
    <scope>NUCLEOTIDE SEQUENCE [LARGE SCALE GENOMIC DNA]</scope>
    <source>
        <strain evidence="3">SB210</strain>
    </source>
</reference>
<evidence type="ECO:0000313" key="3">
    <source>
        <dbReference type="Proteomes" id="UP000009168"/>
    </source>
</evidence>